<dbReference type="Proteomes" id="UP000273119">
    <property type="component" value="Unassembled WGS sequence"/>
</dbReference>
<gene>
    <name evidence="9" type="ORF">DWQ67_03340</name>
</gene>
<dbReference type="RefSeq" id="WP_121484138.1">
    <property type="nucleotide sequence ID" value="NZ_QQXL01000001.1"/>
</dbReference>
<keyword evidence="10" id="KW-1185">Reference proteome</keyword>
<comment type="caution">
    <text evidence="9">The sequence shown here is derived from an EMBL/GenBank/DDBJ whole genome shotgun (WGS) entry which is preliminary data.</text>
</comment>
<evidence type="ECO:0000256" key="3">
    <source>
        <dbReference type="ARBA" id="ARBA00022723"/>
    </source>
</evidence>
<dbReference type="SUPFAM" id="SSF52499">
    <property type="entry name" value="Isochorismatase-like hydrolases"/>
    <property type="match status" value="1"/>
</dbReference>
<dbReference type="InterPro" id="IPR052347">
    <property type="entry name" value="Isochorismatase_Nicotinamidase"/>
</dbReference>
<dbReference type="InterPro" id="IPR036380">
    <property type="entry name" value="Isochorismatase-like_sf"/>
</dbReference>
<feature type="domain" description="Isochorismatase-like" evidence="8">
    <location>
        <begin position="4"/>
        <end position="102"/>
    </location>
</feature>
<keyword evidence="3" id="KW-0479">Metal-binding</keyword>
<evidence type="ECO:0000256" key="7">
    <source>
        <dbReference type="ARBA" id="ARBA00043224"/>
    </source>
</evidence>
<accession>A0A496PMY3</accession>
<dbReference type="PANTHER" id="PTHR11080">
    <property type="entry name" value="PYRAZINAMIDASE/NICOTINAMIDASE"/>
    <property type="match status" value="1"/>
</dbReference>
<dbReference type="GO" id="GO:0008936">
    <property type="term" value="F:nicotinamidase activity"/>
    <property type="evidence" value="ECO:0007669"/>
    <property type="project" value="UniProtKB-EC"/>
</dbReference>
<name>A0A496PMY3_9MICC</name>
<evidence type="ECO:0000313" key="10">
    <source>
        <dbReference type="Proteomes" id="UP000273119"/>
    </source>
</evidence>
<sequence>MTNALIIVDVQNDFCEGGALAVDGGTAVAGRIAELLGRGAEAAGFDHVVATQDWHIDPGAHFSANPDFVRSWPVHCVAGTHGSAWHPALAPVAGAVEAWVRKGRYEDAYSGFEGRALTPSASEAAEPGPSDPVPGEPLAAWLGSRGVSQVTVVGLATDFCVKATALDAVGLGLDVTVRPSLVAAVHPDATEEVFAQLRAAGVSISR</sequence>
<dbReference type="InterPro" id="IPR000868">
    <property type="entry name" value="Isochorismatase-like_dom"/>
</dbReference>
<dbReference type="GO" id="GO:0046872">
    <property type="term" value="F:metal ion binding"/>
    <property type="evidence" value="ECO:0007669"/>
    <property type="project" value="UniProtKB-KW"/>
</dbReference>
<evidence type="ECO:0000256" key="1">
    <source>
        <dbReference type="ARBA" id="ARBA00006336"/>
    </source>
</evidence>
<keyword evidence="4" id="KW-0378">Hydrolase</keyword>
<feature type="domain" description="Isochorismatase-like" evidence="8">
    <location>
        <begin position="135"/>
        <end position="203"/>
    </location>
</feature>
<dbReference type="EMBL" id="QQXL01000001">
    <property type="protein sequence ID" value="RKW71877.1"/>
    <property type="molecule type" value="Genomic_DNA"/>
</dbReference>
<evidence type="ECO:0000256" key="2">
    <source>
        <dbReference type="ARBA" id="ARBA00022642"/>
    </source>
</evidence>
<evidence type="ECO:0000256" key="4">
    <source>
        <dbReference type="ARBA" id="ARBA00022801"/>
    </source>
</evidence>
<dbReference type="Gene3D" id="3.40.50.850">
    <property type="entry name" value="Isochorismatase-like"/>
    <property type="match status" value="1"/>
</dbReference>
<keyword evidence="2" id="KW-0662">Pyridine nucleotide biosynthesis</keyword>
<comment type="similarity">
    <text evidence="1">Belongs to the isochorismatase family.</text>
</comment>
<evidence type="ECO:0000256" key="5">
    <source>
        <dbReference type="ARBA" id="ARBA00037900"/>
    </source>
</evidence>
<evidence type="ECO:0000256" key="6">
    <source>
        <dbReference type="ARBA" id="ARBA00039017"/>
    </source>
</evidence>
<dbReference type="PANTHER" id="PTHR11080:SF2">
    <property type="entry name" value="LD05707P"/>
    <property type="match status" value="1"/>
</dbReference>
<protein>
    <recommendedName>
        <fullName evidence="6">nicotinamidase</fullName>
        <ecNumber evidence="6">3.5.1.19</ecNumber>
    </recommendedName>
    <alternativeName>
        <fullName evidence="7">Nicotinamide deamidase</fullName>
    </alternativeName>
</protein>
<comment type="pathway">
    <text evidence="5">Cofactor biosynthesis; nicotinate biosynthesis; nicotinate from nicotinamide: step 1/1.</text>
</comment>
<reference evidence="9 10" key="1">
    <citation type="submission" date="2018-07" db="EMBL/GenBank/DDBJ databases">
        <title>Arthrobacter sp. nov., isolated from raw cow's milk with high bacterial count.</title>
        <authorList>
            <person name="Hahne J."/>
            <person name="Isele D."/>
            <person name="Lipski A."/>
        </authorList>
    </citation>
    <scope>NUCLEOTIDE SEQUENCE [LARGE SCALE GENOMIC DNA]</scope>
    <source>
        <strain evidence="9 10">JZ R-183</strain>
    </source>
</reference>
<dbReference type="Pfam" id="PF00857">
    <property type="entry name" value="Isochorismatase"/>
    <property type="match status" value="2"/>
</dbReference>
<dbReference type="AlphaFoldDB" id="A0A496PMY3"/>
<dbReference type="EC" id="3.5.1.19" evidence="6"/>
<evidence type="ECO:0000313" key="9">
    <source>
        <dbReference type="EMBL" id="RKW71877.1"/>
    </source>
</evidence>
<organism evidence="9 10">
    <name type="scientific">Galactobacter caseinivorans</name>
    <dbReference type="NCBI Taxonomy" id="2676123"/>
    <lineage>
        <taxon>Bacteria</taxon>
        <taxon>Bacillati</taxon>
        <taxon>Actinomycetota</taxon>
        <taxon>Actinomycetes</taxon>
        <taxon>Micrococcales</taxon>
        <taxon>Micrococcaceae</taxon>
        <taxon>Galactobacter</taxon>
    </lineage>
</organism>
<evidence type="ECO:0000259" key="8">
    <source>
        <dbReference type="Pfam" id="PF00857"/>
    </source>
</evidence>
<dbReference type="GO" id="GO:0019363">
    <property type="term" value="P:pyridine nucleotide biosynthetic process"/>
    <property type="evidence" value="ECO:0007669"/>
    <property type="project" value="UniProtKB-KW"/>
</dbReference>
<proteinExistence type="inferred from homology"/>